<dbReference type="AlphaFoldDB" id="A0A520KET7"/>
<evidence type="ECO:0000313" key="1">
    <source>
        <dbReference type="EMBL" id="RZN55755.1"/>
    </source>
</evidence>
<dbReference type="EMBL" id="QNVI01000024">
    <property type="protein sequence ID" value="TDA39556.1"/>
    <property type="molecule type" value="Genomic_DNA"/>
</dbReference>
<sequence>MKLFCITGMPGAGKSVVAEAAKSLGLKVIVMGDIIREEAKARNIKQTPESLRELMIKLRNEEGLDVIAKRCLKKISNEKIIVIEGVRSLEELEYFKKNASVCLIAVHASPKTRFNRLIKRNREDDPKDLKTFIERDMTELRIGIGSVIALADKVFVNEGTIEELVEAAKEFFKREINEGKSNC</sequence>
<evidence type="ECO:0000313" key="3">
    <source>
        <dbReference type="Proteomes" id="UP000316080"/>
    </source>
</evidence>
<dbReference type="Proteomes" id="UP000317265">
    <property type="component" value="Unassembled WGS sequence"/>
</dbReference>
<dbReference type="PANTHER" id="PTHR41930">
    <property type="entry name" value="UPF0200 PROTEIN MJ1399"/>
    <property type="match status" value="1"/>
</dbReference>
<accession>A0A520KET7</accession>
<keyword evidence="2" id="KW-0418">Kinase</keyword>
<dbReference type="Gene3D" id="3.40.50.300">
    <property type="entry name" value="P-loop containing nucleotide triphosphate hydrolases"/>
    <property type="match status" value="1"/>
</dbReference>
<gene>
    <name evidence="1" type="primary">fliE</name>
    <name evidence="2" type="ORF">DSO09_02120</name>
    <name evidence="1" type="ORF">EF809_04630</name>
</gene>
<dbReference type="EMBL" id="RXIH01000036">
    <property type="protein sequence ID" value="RZN55755.1"/>
    <property type="molecule type" value="Genomic_DNA"/>
</dbReference>
<evidence type="ECO:0000313" key="2">
    <source>
        <dbReference type="EMBL" id="TDA39556.1"/>
    </source>
</evidence>
<name>A0A520KET7_9CREN</name>
<dbReference type="PANTHER" id="PTHR41930:SF1">
    <property type="entry name" value="DEPHOSPHO-COA KINASE"/>
    <property type="match status" value="1"/>
</dbReference>
<keyword evidence="1" id="KW-0282">Flagellum</keyword>
<evidence type="ECO:0000313" key="4">
    <source>
        <dbReference type="Proteomes" id="UP000317265"/>
    </source>
</evidence>
<keyword evidence="2" id="KW-0808">Transferase</keyword>
<protein>
    <submittedName>
        <fullName evidence="2">Dephospho-CoA kinase</fullName>
    </submittedName>
    <submittedName>
        <fullName evidence="1">Flagellar hook-basal body complex protein FliE</fullName>
    </submittedName>
</protein>
<dbReference type="SUPFAM" id="SSF52540">
    <property type="entry name" value="P-loop containing nucleoside triphosphate hydrolases"/>
    <property type="match status" value="1"/>
</dbReference>
<proteinExistence type="predicted"/>
<dbReference type="Pfam" id="PF13207">
    <property type="entry name" value="AAA_17"/>
    <property type="match status" value="1"/>
</dbReference>
<reference evidence="1 3" key="2">
    <citation type="journal article" date="2019" name="Nat. Microbiol.">
        <title>Wide diversity of methane and short-chain alkane metabolisms in uncultured archaea.</title>
        <authorList>
            <person name="Borrel G."/>
            <person name="Adam P.S."/>
            <person name="McKay L.J."/>
            <person name="Chen L.X."/>
            <person name="Sierra-Garcia I.N."/>
            <person name="Sieber C.M."/>
            <person name="Letourneur Q."/>
            <person name="Ghozlane A."/>
            <person name="Andersen G.L."/>
            <person name="Li W.J."/>
            <person name="Hallam S.J."/>
            <person name="Muyzer G."/>
            <person name="de Oliveira V.M."/>
            <person name="Inskeep W.P."/>
            <person name="Banfield J.F."/>
            <person name="Gribaldo S."/>
        </authorList>
    </citation>
    <scope>NUCLEOTIDE SEQUENCE [LARGE SCALE GENOMIC DNA]</scope>
    <source>
        <strain evidence="1">Verst-YHS</strain>
    </source>
</reference>
<comment type="caution">
    <text evidence="1">The sequence shown here is derived from an EMBL/GenBank/DDBJ whole genome shotgun (WGS) entry which is preliminary data.</text>
</comment>
<dbReference type="InterPro" id="IPR027417">
    <property type="entry name" value="P-loop_NTPase"/>
</dbReference>
<keyword evidence="1" id="KW-0966">Cell projection</keyword>
<reference evidence="2 4" key="1">
    <citation type="journal article" date="2019" name="Nat. Microbiol.">
        <title>Expanding anaerobic alkane metabolism in the domain of Archaea.</title>
        <authorList>
            <person name="Wang Y."/>
            <person name="Wegener G."/>
            <person name="Hou J."/>
            <person name="Wang F."/>
            <person name="Xiao X."/>
        </authorList>
    </citation>
    <scope>NUCLEOTIDE SEQUENCE [LARGE SCALE GENOMIC DNA]</scope>
    <source>
        <strain evidence="2">WYZ-LMO11</strain>
    </source>
</reference>
<organism evidence="1 3">
    <name type="scientific">Thermoproteota archaeon</name>
    <dbReference type="NCBI Taxonomy" id="2056631"/>
    <lineage>
        <taxon>Archaea</taxon>
        <taxon>Thermoproteota</taxon>
    </lineage>
</organism>
<keyword evidence="1" id="KW-0969">Cilium</keyword>
<dbReference type="Proteomes" id="UP000316080">
    <property type="component" value="Unassembled WGS sequence"/>
</dbReference>
<dbReference type="GO" id="GO:0016301">
    <property type="term" value="F:kinase activity"/>
    <property type="evidence" value="ECO:0007669"/>
    <property type="project" value="UniProtKB-KW"/>
</dbReference>